<comment type="caution">
    <text evidence="1">The sequence shown here is derived from an EMBL/GenBank/DDBJ whole genome shotgun (WGS) entry which is preliminary data.</text>
</comment>
<dbReference type="AlphaFoldDB" id="A0A1Y2D965"/>
<dbReference type="PANTHER" id="PTHR38123">
    <property type="entry name" value="CELL WALL SERINE-THREONINE-RICH GALACTOMANNOPROTEIN MP1 (AFU_ORTHOLOGUE AFUA_4G03240)"/>
    <property type="match status" value="1"/>
</dbReference>
<dbReference type="GO" id="GO:0005576">
    <property type="term" value="C:extracellular region"/>
    <property type="evidence" value="ECO:0007669"/>
    <property type="project" value="TreeGrafter"/>
</dbReference>
<dbReference type="InterPro" id="IPR021054">
    <property type="entry name" value="Cell_wall_mannoprotein_1"/>
</dbReference>
<dbReference type="InParanoid" id="A0A1Y2D965"/>
<dbReference type="GeneID" id="63775193"/>
<name>A0A1Y2D965_9PEZI</name>
<dbReference type="Proteomes" id="UP000193689">
    <property type="component" value="Unassembled WGS sequence"/>
</dbReference>
<dbReference type="RefSeq" id="XP_040709772.1">
    <property type="nucleotide sequence ID" value="XM_040858981.1"/>
</dbReference>
<proteinExistence type="predicted"/>
<keyword evidence="2" id="KW-1185">Reference proteome</keyword>
<accession>A0A1Y2D965</accession>
<gene>
    <name evidence="1" type="ORF">BCR38DRAFT_414886</name>
</gene>
<organism evidence="1 2">
    <name type="scientific">Pseudomassariella vexata</name>
    <dbReference type="NCBI Taxonomy" id="1141098"/>
    <lineage>
        <taxon>Eukaryota</taxon>
        <taxon>Fungi</taxon>
        <taxon>Dikarya</taxon>
        <taxon>Ascomycota</taxon>
        <taxon>Pezizomycotina</taxon>
        <taxon>Sordariomycetes</taxon>
        <taxon>Xylariomycetidae</taxon>
        <taxon>Amphisphaeriales</taxon>
        <taxon>Pseudomassariaceae</taxon>
        <taxon>Pseudomassariella</taxon>
    </lineage>
</organism>
<dbReference type="PANTHER" id="PTHR38123:SF1">
    <property type="entry name" value="HYDROPHOBIC SURFACE BINDING PROTEIN"/>
    <property type="match status" value="1"/>
</dbReference>
<sequence length="168" mass="17077">MTPAFGSSLVKVRQASNATSIVSGLSTVGGSLDSFTTAINAYQSGLLGLIPLTSAVQSVDQSLKTVSKSVMASQALSSQDNAAVAGQISTVLPKVSAAAIGLQKKSAVMKATGAGPFITLAISTIQTDMNDLSSQLQRVMSPQTIHAVQAATQSINTFLSQAGQSFVT</sequence>
<reference evidence="1 2" key="1">
    <citation type="submission" date="2016-07" db="EMBL/GenBank/DDBJ databases">
        <title>Pervasive Adenine N6-methylation of Active Genes in Fungi.</title>
        <authorList>
            <consortium name="DOE Joint Genome Institute"/>
            <person name="Mondo S.J."/>
            <person name="Dannebaum R.O."/>
            <person name="Kuo R.C."/>
            <person name="Labutti K."/>
            <person name="Haridas S."/>
            <person name="Kuo A."/>
            <person name="Salamov A."/>
            <person name="Ahrendt S.R."/>
            <person name="Lipzen A."/>
            <person name="Sullivan W."/>
            <person name="Andreopoulos W.B."/>
            <person name="Clum A."/>
            <person name="Lindquist E."/>
            <person name="Daum C."/>
            <person name="Ramamoorthy G.K."/>
            <person name="Gryganskyi A."/>
            <person name="Culley D."/>
            <person name="Magnuson J.K."/>
            <person name="James T.Y."/>
            <person name="O'Malley M.A."/>
            <person name="Stajich J.E."/>
            <person name="Spatafora J.W."/>
            <person name="Visel A."/>
            <person name="Grigoriev I.V."/>
        </authorList>
    </citation>
    <scope>NUCLEOTIDE SEQUENCE [LARGE SCALE GENOMIC DNA]</scope>
    <source>
        <strain evidence="1 2">CBS 129021</strain>
    </source>
</reference>
<evidence type="ECO:0000313" key="1">
    <source>
        <dbReference type="EMBL" id="ORY55714.1"/>
    </source>
</evidence>
<dbReference type="EMBL" id="MCFJ01000026">
    <property type="protein sequence ID" value="ORY55714.1"/>
    <property type="molecule type" value="Genomic_DNA"/>
</dbReference>
<protein>
    <submittedName>
        <fullName evidence="1">Hydrophobic surface binding protein A-domain-containing protein</fullName>
    </submittedName>
</protein>
<evidence type="ECO:0000313" key="2">
    <source>
        <dbReference type="Proteomes" id="UP000193689"/>
    </source>
</evidence>
<dbReference type="Pfam" id="PF12296">
    <property type="entry name" value="HsbA"/>
    <property type="match status" value="1"/>
</dbReference>